<dbReference type="GO" id="GO:0097175">
    <property type="term" value="P:1,6-anhydro-N-acetyl-beta-muramic acid catabolic process"/>
    <property type="evidence" value="ECO:0007669"/>
    <property type="project" value="UniProtKB-UniRule"/>
</dbReference>
<dbReference type="EC" id="2.7.1.170" evidence="1"/>
<dbReference type="Gene3D" id="3.30.420.40">
    <property type="match status" value="2"/>
</dbReference>
<dbReference type="GO" id="GO:0006040">
    <property type="term" value="P:amino sugar metabolic process"/>
    <property type="evidence" value="ECO:0007669"/>
    <property type="project" value="InterPro"/>
</dbReference>
<evidence type="ECO:0000313" key="3">
    <source>
        <dbReference type="Proteomes" id="UP000430564"/>
    </source>
</evidence>
<keyword evidence="1 2" id="KW-0808">Transferase</keyword>
<dbReference type="Proteomes" id="UP000430564">
    <property type="component" value="Unassembled WGS sequence"/>
</dbReference>
<dbReference type="OrthoDB" id="9763949at2"/>
<dbReference type="NCBIfam" id="NF007139">
    <property type="entry name" value="PRK09585.1-3"/>
    <property type="match status" value="1"/>
</dbReference>
<gene>
    <name evidence="1" type="primary">anmK</name>
    <name evidence="2" type="ORF">GBM95_07560</name>
</gene>
<dbReference type="SUPFAM" id="SSF53067">
    <property type="entry name" value="Actin-like ATPase domain"/>
    <property type="match status" value="1"/>
</dbReference>
<comment type="pathway">
    <text evidence="1">Cell wall biogenesis; peptidoglycan recycling.</text>
</comment>
<dbReference type="Pfam" id="PF03702">
    <property type="entry name" value="AnmK"/>
    <property type="match status" value="1"/>
</dbReference>
<dbReference type="UniPathway" id="UPA00343"/>
<dbReference type="EMBL" id="WEHX01000048">
    <property type="protein sequence ID" value="KAB7658251.1"/>
    <property type="molecule type" value="Genomic_DNA"/>
</dbReference>
<keyword evidence="1" id="KW-0067">ATP-binding</keyword>
<dbReference type="PANTHER" id="PTHR30605">
    <property type="entry name" value="ANHYDRO-N-ACETYLMURAMIC ACID KINASE"/>
    <property type="match status" value="1"/>
</dbReference>
<dbReference type="HAMAP" id="MF_01270">
    <property type="entry name" value="AnhMurNAc_kinase"/>
    <property type="match status" value="1"/>
</dbReference>
<reference evidence="2 3" key="1">
    <citation type="submission" date="2019-10" db="EMBL/GenBank/DDBJ databases">
        <title>Genome diversity of Sutterella seckii.</title>
        <authorList>
            <person name="Chaplin A.V."/>
            <person name="Sokolova S.R."/>
            <person name="Mosin K.A."/>
            <person name="Ivanova E.L."/>
            <person name="Kochetkova T.O."/>
            <person name="Goltsov A.Y."/>
            <person name="Trofimov D.Y."/>
            <person name="Efimov B.A."/>
        </authorList>
    </citation>
    <scope>NUCLEOTIDE SEQUENCE [LARGE SCALE GENOMIC DNA]</scope>
    <source>
        <strain evidence="2 3">ASD393</strain>
    </source>
</reference>
<protein>
    <recommendedName>
        <fullName evidence="1">Anhydro-N-acetylmuramic acid kinase</fullName>
        <ecNumber evidence="1">2.7.1.170</ecNumber>
    </recommendedName>
    <alternativeName>
        <fullName evidence="1">AnhMurNAc kinase</fullName>
    </alternativeName>
</protein>
<accession>A0A6I1EJA4</accession>
<keyword evidence="1" id="KW-0119">Carbohydrate metabolism</keyword>
<comment type="catalytic activity">
    <reaction evidence="1">
        <text>1,6-anhydro-N-acetyl-beta-muramate + ATP + H2O = N-acetyl-D-muramate 6-phosphate + ADP + H(+)</text>
        <dbReference type="Rhea" id="RHEA:24952"/>
        <dbReference type="ChEBI" id="CHEBI:15377"/>
        <dbReference type="ChEBI" id="CHEBI:15378"/>
        <dbReference type="ChEBI" id="CHEBI:30616"/>
        <dbReference type="ChEBI" id="CHEBI:58690"/>
        <dbReference type="ChEBI" id="CHEBI:58722"/>
        <dbReference type="ChEBI" id="CHEBI:456216"/>
        <dbReference type="EC" id="2.7.1.170"/>
    </reaction>
</comment>
<dbReference type="GO" id="GO:0016301">
    <property type="term" value="F:kinase activity"/>
    <property type="evidence" value="ECO:0007669"/>
    <property type="project" value="UniProtKB-KW"/>
</dbReference>
<dbReference type="GO" id="GO:0016773">
    <property type="term" value="F:phosphotransferase activity, alcohol group as acceptor"/>
    <property type="evidence" value="ECO:0007669"/>
    <property type="project" value="UniProtKB-UniRule"/>
</dbReference>
<evidence type="ECO:0000313" key="2">
    <source>
        <dbReference type="EMBL" id="KAB7658251.1"/>
    </source>
</evidence>
<dbReference type="RefSeq" id="WP_152158544.1">
    <property type="nucleotide sequence ID" value="NZ_WEHX01000048.1"/>
</dbReference>
<dbReference type="UniPathway" id="UPA00544"/>
<dbReference type="CDD" id="cd24050">
    <property type="entry name" value="ASKHA_NBD_ANMK"/>
    <property type="match status" value="1"/>
</dbReference>
<keyword evidence="1 2" id="KW-0418">Kinase</keyword>
<dbReference type="GO" id="GO:0009254">
    <property type="term" value="P:peptidoglycan turnover"/>
    <property type="evidence" value="ECO:0007669"/>
    <property type="project" value="UniProtKB-UniRule"/>
</dbReference>
<name>A0A6I1EJA4_9BURK</name>
<organism evidence="2 3">
    <name type="scientific">Sutterella seckii</name>
    <dbReference type="NCBI Taxonomy" id="1944635"/>
    <lineage>
        <taxon>Bacteria</taxon>
        <taxon>Pseudomonadati</taxon>
        <taxon>Pseudomonadota</taxon>
        <taxon>Betaproteobacteria</taxon>
        <taxon>Burkholderiales</taxon>
        <taxon>Sutterellaceae</taxon>
        <taxon>Sutterella</taxon>
    </lineage>
</organism>
<dbReference type="InterPro" id="IPR005338">
    <property type="entry name" value="Anhydro_N_Ac-Mur_kinase"/>
</dbReference>
<sequence>MITIGVMSGTSLDGADAVIASFPEDEGAPMATLGRAYLPMPGKLREELKALALGTTNEIERAGDASVALADLYAAVIEKALQEAGIGREEVAAVGLHGQTIRHRPERGFTLQLNHPARVAELTGIDVVADFRSRDVAAGGEGAPLVPAFHAGIFRGKSPAAALNIGGIANLTLIPPEGSNAPVLGFDTGPGNMLLDAWMEKSTGRAYDAEGAFAASGAVIPELLSRCLCDPYFARPAPKSTGRERFSLAWLEERLAALPEGNAVPQDVAATLTELTAATIADALAKTEPEARKLYVCGGGALNPFLMERLGQALLKRMPGCALLSSADRGLDPMEVEGAAFAWLARAFLLRMPGNLPAVTRAKGPRVLGALYPA</sequence>
<comment type="pathway">
    <text evidence="1">Amino-sugar metabolism; 1,6-anhydro-N-acetylmuramate degradation.</text>
</comment>
<comment type="function">
    <text evidence="1">Catalyzes the specific phosphorylation of 1,6-anhydro-N-acetylmuramic acid (anhMurNAc) with the simultaneous cleavage of the 1,6-anhydro ring, generating MurNAc-6-P. Is required for the utilization of anhMurNAc either imported from the medium or derived from its own cell wall murein, and thus plays a role in cell wall recycling.</text>
</comment>
<dbReference type="GO" id="GO:0005524">
    <property type="term" value="F:ATP binding"/>
    <property type="evidence" value="ECO:0007669"/>
    <property type="project" value="UniProtKB-UniRule"/>
</dbReference>
<feature type="binding site" evidence="1">
    <location>
        <begin position="9"/>
        <end position="16"/>
    </location>
    <ligand>
        <name>ATP</name>
        <dbReference type="ChEBI" id="CHEBI:30616"/>
    </ligand>
</feature>
<comment type="caution">
    <text evidence="2">The sequence shown here is derived from an EMBL/GenBank/DDBJ whole genome shotgun (WGS) entry which is preliminary data.</text>
</comment>
<dbReference type="InterPro" id="IPR043129">
    <property type="entry name" value="ATPase_NBD"/>
</dbReference>
<dbReference type="AlphaFoldDB" id="A0A6I1EJA4"/>
<proteinExistence type="inferred from homology"/>
<evidence type="ECO:0000256" key="1">
    <source>
        <dbReference type="HAMAP-Rule" id="MF_01270"/>
    </source>
</evidence>
<keyword evidence="1" id="KW-0547">Nucleotide-binding</keyword>
<comment type="similarity">
    <text evidence="1">Belongs to the anhydro-N-acetylmuramic acid kinase family.</text>
</comment>
<dbReference type="PANTHER" id="PTHR30605:SF0">
    <property type="entry name" value="ANHYDRO-N-ACETYLMURAMIC ACID KINASE"/>
    <property type="match status" value="1"/>
</dbReference>